<evidence type="ECO:0000256" key="2">
    <source>
        <dbReference type="ARBA" id="ARBA00004613"/>
    </source>
</evidence>
<dbReference type="AlphaFoldDB" id="A0AAD4QJ07"/>
<evidence type="ECO:0000313" key="6">
    <source>
        <dbReference type="Proteomes" id="UP001203297"/>
    </source>
</evidence>
<feature type="domain" description="Crinkler effector protein N-terminal" evidence="4">
    <location>
        <begin position="5"/>
        <end position="122"/>
    </location>
</feature>
<keyword evidence="3" id="KW-0964">Secreted</keyword>
<protein>
    <recommendedName>
        <fullName evidence="4">Crinkler effector protein N-terminal domain-containing protein</fullName>
    </recommendedName>
</protein>
<gene>
    <name evidence="5" type="ORF">B0F90DRAFT_442425</name>
</gene>
<dbReference type="EMBL" id="WTXG01000188">
    <property type="protein sequence ID" value="KAI0290943.1"/>
    <property type="molecule type" value="Genomic_DNA"/>
</dbReference>
<dbReference type="GO" id="GO:0005576">
    <property type="term" value="C:extracellular region"/>
    <property type="evidence" value="ECO:0007669"/>
    <property type="project" value="UniProtKB-SubCell"/>
</dbReference>
<dbReference type="Proteomes" id="UP001203297">
    <property type="component" value="Unassembled WGS sequence"/>
</dbReference>
<organism evidence="5 6">
    <name type="scientific">Multifurca ochricompacta</name>
    <dbReference type="NCBI Taxonomy" id="376703"/>
    <lineage>
        <taxon>Eukaryota</taxon>
        <taxon>Fungi</taxon>
        <taxon>Dikarya</taxon>
        <taxon>Basidiomycota</taxon>
        <taxon>Agaricomycotina</taxon>
        <taxon>Agaricomycetes</taxon>
        <taxon>Russulales</taxon>
        <taxon>Russulaceae</taxon>
        <taxon>Multifurca</taxon>
    </lineage>
</organism>
<proteinExistence type="predicted"/>
<evidence type="ECO:0000256" key="3">
    <source>
        <dbReference type="ARBA" id="ARBA00022525"/>
    </source>
</evidence>
<evidence type="ECO:0000259" key="4">
    <source>
        <dbReference type="Pfam" id="PF20147"/>
    </source>
</evidence>
<dbReference type="GO" id="GO:0043657">
    <property type="term" value="C:host cell"/>
    <property type="evidence" value="ECO:0007669"/>
    <property type="project" value="UniProtKB-SubCell"/>
</dbReference>
<comment type="caution">
    <text evidence="5">The sequence shown here is derived from an EMBL/GenBank/DDBJ whole genome shotgun (WGS) entry which is preliminary data.</text>
</comment>
<sequence length="224" mass="25088">MTTELTLFCLAIDSQNVPIGNVLKLEIQSDDDASDLKEAIKAKMAPRLDNLAANELILWELLKPVRVPSPVKIMIAAIEFPDSESKVAFDENGTVQVLHPAVELSDYWENPPKRGHLHIVVQVPLATPSILPEYPILEGLPGNSHEPLPFADQITFSVPSEECFLRLYLHDISPNEVKYVSKMGTPSYIHNFQKSLNHQHVISPNVTGLSMLREYLGNSFDTYF</sequence>
<dbReference type="Pfam" id="PF20147">
    <property type="entry name" value="Crinkler"/>
    <property type="match status" value="1"/>
</dbReference>
<reference evidence="5" key="1">
    <citation type="journal article" date="2022" name="New Phytol.">
        <title>Evolutionary transition to the ectomycorrhizal habit in the genomes of a hyperdiverse lineage of mushroom-forming fungi.</title>
        <authorList>
            <person name="Looney B."/>
            <person name="Miyauchi S."/>
            <person name="Morin E."/>
            <person name="Drula E."/>
            <person name="Courty P.E."/>
            <person name="Kohler A."/>
            <person name="Kuo A."/>
            <person name="LaButti K."/>
            <person name="Pangilinan J."/>
            <person name="Lipzen A."/>
            <person name="Riley R."/>
            <person name="Andreopoulos W."/>
            <person name="He G."/>
            <person name="Johnson J."/>
            <person name="Nolan M."/>
            <person name="Tritt A."/>
            <person name="Barry K.W."/>
            <person name="Grigoriev I.V."/>
            <person name="Nagy L.G."/>
            <person name="Hibbett D."/>
            <person name="Henrissat B."/>
            <person name="Matheny P.B."/>
            <person name="Labbe J."/>
            <person name="Martin F.M."/>
        </authorList>
    </citation>
    <scope>NUCLEOTIDE SEQUENCE</scope>
    <source>
        <strain evidence="5">BPL690</strain>
    </source>
</reference>
<comment type="subcellular location">
    <subcellularLocation>
        <location evidence="1">Host cell</location>
    </subcellularLocation>
    <subcellularLocation>
        <location evidence="2">Secreted</location>
    </subcellularLocation>
</comment>
<keyword evidence="6" id="KW-1185">Reference proteome</keyword>
<name>A0AAD4QJ07_9AGAM</name>
<evidence type="ECO:0000313" key="5">
    <source>
        <dbReference type="EMBL" id="KAI0290943.1"/>
    </source>
</evidence>
<dbReference type="InterPro" id="IPR045379">
    <property type="entry name" value="Crinkler_N"/>
</dbReference>
<accession>A0AAD4QJ07</accession>
<evidence type="ECO:0000256" key="1">
    <source>
        <dbReference type="ARBA" id="ARBA00004340"/>
    </source>
</evidence>